<dbReference type="OrthoDB" id="5800821at2"/>
<dbReference type="InterPro" id="IPR036259">
    <property type="entry name" value="MFS_trans_sf"/>
</dbReference>
<feature type="transmembrane region" description="Helical" evidence="6">
    <location>
        <begin position="331"/>
        <end position="355"/>
    </location>
</feature>
<feature type="transmembrane region" description="Helical" evidence="6">
    <location>
        <begin position="367"/>
        <end position="388"/>
    </location>
</feature>
<keyword evidence="5 6" id="KW-0472">Membrane</keyword>
<dbReference type="PROSITE" id="PS50850">
    <property type="entry name" value="MFS"/>
    <property type="match status" value="1"/>
</dbReference>
<dbReference type="CDD" id="cd06176">
    <property type="entry name" value="MFS_BCD_PucC-like"/>
    <property type="match status" value="1"/>
</dbReference>
<feature type="transmembrane region" description="Helical" evidence="6">
    <location>
        <begin position="271"/>
        <end position="291"/>
    </location>
</feature>
<feature type="transmembrane region" description="Helical" evidence="6">
    <location>
        <begin position="7"/>
        <end position="30"/>
    </location>
</feature>
<proteinExistence type="inferred from homology"/>
<dbReference type="InterPro" id="IPR026036">
    <property type="entry name" value="PucC"/>
</dbReference>
<feature type="transmembrane region" description="Helical" evidence="6">
    <location>
        <begin position="144"/>
        <end position="164"/>
    </location>
</feature>
<dbReference type="EMBL" id="FNWO01000005">
    <property type="protein sequence ID" value="SEH34345.1"/>
    <property type="molecule type" value="Genomic_DNA"/>
</dbReference>
<feature type="transmembrane region" description="Helical" evidence="6">
    <location>
        <begin position="36"/>
        <end position="57"/>
    </location>
</feature>
<dbReference type="Gene3D" id="1.20.1250.20">
    <property type="entry name" value="MFS general substrate transporter like domains"/>
    <property type="match status" value="1"/>
</dbReference>
<dbReference type="RefSeq" id="WP_074767303.1">
    <property type="nucleotide sequence ID" value="NZ_FNWO01000005.1"/>
</dbReference>
<evidence type="ECO:0000256" key="2">
    <source>
        <dbReference type="ARBA" id="ARBA00008412"/>
    </source>
</evidence>
<sequence>MSSGAPLGWLGIVRLGLIQASLGAIVVLATSTVNRVMAVELALPALVPGVLVAWHYAVQILRPRMGYGSDQGGRRAPWIMGGQVILATGGISAALAIPLIETSLPLGLAVSFIGFTLVGIGAGTSGTTLLVLMAKRVAPALRPAAATIVWVMMIAGMAVTAGTVSKLLAPFSAERLIEVTVGVAVFALVLTGGALWGVEGPLSHESAPPPEKRQQPFMQALAEVWSEPQARSLTLFIFVSMLAYNAQELILEPFAGHVYGRTVGETARITGMQHGGALLGMILAGTLCTILSRRWAGTMRASTMIGCVGSGLILLVLAGSGFVAPDWPLDLTVFILGIANGAFAVSAISSMMTMVGHGTKSREGTRMGIWGAAQAVAFAVGGLVATASSDLARWLLGSPAAAYAAVFAMEALLFVVAAWLAVSVFQSSGSGSRQSEAEGPVGG</sequence>
<dbReference type="Proteomes" id="UP000182983">
    <property type="component" value="Unassembled WGS sequence"/>
</dbReference>
<dbReference type="SUPFAM" id="SSF103473">
    <property type="entry name" value="MFS general substrate transporter"/>
    <property type="match status" value="1"/>
</dbReference>
<protein>
    <submittedName>
        <fullName evidence="8">MFS transporter, BCD family, chlorophyll transporter</fullName>
    </submittedName>
</protein>
<dbReference type="PIRSF" id="PIRSF016565">
    <property type="entry name" value="PucC"/>
    <property type="match status" value="1"/>
</dbReference>
<dbReference type="Pfam" id="PF03209">
    <property type="entry name" value="PUCC"/>
    <property type="match status" value="1"/>
</dbReference>
<evidence type="ECO:0000256" key="5">
    <source>
        <dbReference type="ARBA" id="ARBA00023136"/>
    </source>
</evidence>
<organism evidence="8 9">
    <name type="scientific">Magnetospirillum fulvum</name>
    <name type="common">Rhodospirillum fulvum</name>
    <dbReference type="NCBI Taxonomy" id="1082"/>
    <lineage>
        <taxon>Bacteria</taxon>
        <taxon>Pseudomonadati</taxon>
        <taxon>Pseudomonadota</taxon>
        <taxon>Alphaproteobacteria</taxon>
        <taxon>Rhodospirillales</taxon>
        <taxon>Rhodospirillaceae</taxon>
        <taxon>Magnetospirillum</taxon>
    </lineage>
</organism>
<evidence type="ECO:0000313" key="8">
    <source>
        <dbReference type="EMBL" id="SEH34345.1"/>
    </source>
</evidence>
<dbReference type="PANTHER" id="PTHR23538">
    <property type="entry name" value="44.5 KD BACTERIOCHLOROPHYLL SYNTHASE SUBUNIT"/>
    <property type="match status" value="1"/>
</dbReference>
<evidence type="ECO:0000256" key="1">
    <source>
        <dbReference type="ARBA" id="ARBA00004141"/>
    </source>
</evidence>
<accession>A0A1H6HJA0</accession>
<dbReference type="PANTHER" id="PTHR23538:SF1">
    <property type="entry name" value="44.5 KD BACTERIOCHLOROPHYLL SYNTHASE SUBUNIT"/>
    <property type="match status" value="1"/>
</dbReference>
<keyword evidence="4 6" id="KW-1133">Transmembrane helix</keyword>
<evidence type="ECO:0000259" key="7">
    <source>
        <dbReference type="PROSITE" id="PS50850"/>
    </source>
</evidence>
<keyword evidence="9" id="KW-1185">Reference proteome</keyword>
<reference evidence="9" key="1">
    <citation type="submission" date="2016-10" db="EMBL/GenBank/DDBJ databases">
        <authorList>
            <person name="Varghese N."/>
            <person name="Submissions S."/>
        </authorList>
    </citation>
    <scope>NUCLEOTIDE SEQUENCE [LARGE SCALE GENOMIC DNA]</scope>
    <source>
        <strain evidence="9">DSM 13234</strain>
    </source>
</reference>
<comment type="similarity">
    <text evidence="2">Belongs to the PucC family.</text>
</comment>
<feature type="transmembrane region" description="Helical" evidence="6">
    <location>
        <begin position="78"/>
        <end position="100"/>
    </location>
</feature>
<keyword evidence="3 6" id="KW-0812">Transmembrane</keyword>
<gene>
    <name evidence="8" type="ORF">SAMN04244559_01600</name>
</gene>
<feature type="transmembrane region" description="Helical" evidence="6">
    <location>
        <begin position="400"/>
        <end position="425"/>
    </location>
</feature>
<dbReference type="GO" id="GO:0022857">
    <property type="term" value="F:transmembrane transporter activity"/>
    <property type="evidence" value="ECO:0007669"/>
    <property type="project" value="InterPro"/>
</dbReference>
<feature type="transmembrane region" description="Helical" evidence="6">
    <location>
        <begin position="176"/>
        <end position="198"/>
    </location>
</feature>
<feature type="transmembrane region" description="Helical" evidence="6">
    <location>
        <begin position="106"/>
        <end position="132"/>
    </location>
</feature>
<evidence type="ECO:0000256" key="6">
    <source>
        <dbReference type="SAM" id="Phobius"/>
    </source>
</evidence>
<feature type="transmembrane region" description="Helical" evidence="6">
    <location>
        <begin position="303"/>
        <end position="325"/>
    </location>
</feature>
<evidence type="ECO:0000256" key="3">
    <source>
        <dbReference type="ARBA" id="ARBA00022692"/>
    </source>
</evidence>
<evidence type="ECO:0000256" key="4">
    <source>
        <dbReference type="ARBA" id="ARBA00022989"/>
    </source>
</evidence>
<comment type="subcellular location">
    <subcellularLocation>
        <location evidence="1">Membrane</location>
        <topology evidence="1">Multi-pass membrane protein</topology>
    </subcellularLocation>
</comment>
<dbReference type="AlphaFoldDB" id="A0A1H6HJA0"/>
<feature type="domain" description="Major facilitator superfamily (MFS) profile" evidence="7">
    <location>
        <begin position="9"/>
        <end position="429"/>
    </location>
</feature>
<name>A0A1H6HJA0_MAGFU</name>
<dbReference type="InterPro" id="IPR004896">
    <property type="entry name" value="PucC-rel"/>
</dbReference>
<evidence type="ECO:0000313" key="9">
    <source>
        <dbReference type="Proteomes" id="UP000182983"/>
    </source>
</evidence>
<dbReference type="GO" id="GO:0016020">
    <property type="term" value="C:membrane"/>
    <property type="evidence" value="ECO:0007669"/>
    <property type="project" value="UniProtKB-SubCell"/>
</dbReference>
<dbReference type="InterPro" id="IPR020846">
    <property type="entry name" value="MFS_dom"/>
</dbReference>